<accession>A0A078B548</accession>
<evidence type="ECO:0000313" key="9">
    <source>
        <dbReference type="EMBL" id="CDW88663.1"/>
    </source>
</evidence>
<evidence type="ECO:0000259" key="8">
    <source>
        <dbReference type="PROSITE" id="PS50110"/>
    </source>
</evidence>
<evidence type="ECO:0000256" key="6">
    <source>
        <dbReference type="PROSITE-ProRule" id="PRU00169"/>
    </source>
</evidence>
<dbReference type="OrthoDB" id="298677at2759"/>
<dbReference type="CDD" id="cd17546">
    <property type="entry name" value="REC_hyHK_CKI1_RcsC-like"/>
    <property type="match status" value="1"/>
</dbReference>
<feature type="domain" description="Histidine kinase" evidence="7">
    <location>
        <begin position="155"/>
        <end position="372"/>
    </location>
</feature>
<dbReference type="SMART" id="SM00388">
    <property type="entry name" value="HisKA"/>
    <property type="match status" value="1"/>
</dbReference>
<feature type="modified residue" description="4-aspartylphosphate" evidence="6">
    <location>
        <position position="496"/>
    </location>
</feature>
<dbReference type="Proteomes" id="UP000039865">
    <property type="component" value="Unassembled WGS sequence"/>
</dbReference>
<evidence type="ECO:0000256" key="4">
    <source>
        <dbReference type="ARBA" id="ARBA00022679"/>
    </source>
</evidence>
<dbReference type="InterPro" id="IPR036890">
    <property type="entry name" value="HATPase_C_sf"/>
</dbReference>
<dbReference type="SMART" id="SM00448">
    <property type="entry name" value="REC"/>
    <property type="match status" value="1"/>
</dbReference>
<dbReference type="EC" id="2.7.13.3" evidence="2"/>
<evidence type="ECO:0000256" key="3">
    <source>
        <dbReference type="ARBA" id="ARBA00022553"/>
    </source>
</evidence>
<organism evidence="9 10">
    <name type="scientific">Stylonychia lemnae</name>
    <name type="common">Ciliate</name>
    <dbReference type="NCBI Taxonomy" id="5949"/>
    <lineage>
        <taxon>Eukaryota</taxon>
        <taxon>Sar</taxon>
        <taxon>Alveolata</taxon>
        <taxon>Ciliophora</taxon>
        <taxon>Intramacronucleata</taxon>
        <taxon>Spirotrichea</taxon>
        <taxon>Stichotrichia</taxon>
        <taxon>Sporadotrichida</taxon>
        <taxon>Oxytrichidae</taxon>
        <taxon>Stylonychinae</taxon>
        <taxon>Stylonychia</taxon>
    </lineage>
</organism>
<dbReference type="PANTHER" id="PTHR43047">
    <property type="entry name" value="TWO-COMPONENT HISTIDINE PROTEIN KINASE"/>
    <property type="match status" value="1"/>
</dbReference>
<feature type="domain" description="Response regulatory" evidence="8">
    <location>
        <begin position="438"/>
        <end position="572"/>
    </location>
</feature>
<dbReference type="InParanoid" id="A0A078B548"/>
<dbReference type="GO" id="GO:0005886">
    <property type="term" value="C:plasma membrane"/>
    <property type="evidence" value="ECO:0007669"/>
    <property type="project" value="TreeGrafter"/>
</dbReference>
<dbReference type="PRINTS" id="PR00344">
    <property type="entry name" value="BCTRLSENSOR"/>
</dbReference>
<dbReference type="Pfam" id="PF00072">
    <property type="entry name" value="Response_reg"/>
    <property type="match status" value="1"/>
</dbReference>
<dbReference type="InterPro" id="IPR001789">
    <property type="entry name" value="Sig_transdc_resp-reg_receiver"/>
</dbReference>
<dbReference type="Gene3D" id="1.10.287.130">
    <property type="match status" value="1"/>
</dbReference>
<evidence type="ECO:0000256" key="2">
    <source>
        <dbReference type="ARBA" id="ARBA00012438"/>
    </source>
</evidence>
<dbReference type="GO" id="GO:0009927">
    <property type="term" value="F:histidine phosphotransfer kinase activity"/>
    <property type="evidence" value="ECO:0007669"/>
    <property type="project" value="TreeGrafter"/>
</dbReference>
<dbReference type="AlphaFoldDB" id="A0A078B548"/>
<dbReference type="SUPFAM" id="SSF47384">
    <property type="entry name" value="Homodimeric domain of signal transducing histidine kinase"/>
    <property type="match status" value="1"/>
</dbReference>
<dbReference type="EMBL" id="CCKQ01016787">
    <property type="protein sequence ID" value="CDW88663.1"/>
    <property type="molecule type" value="Genomic_DNA"/>
</dbReference>
<dbReference type="InterPro" id="IPR005467">
    <property type="entry name" value="His_kinase_dom"/>
</dbReference>
<proteinExistence type="predicted"/>
<keyword evidence="5 9" id="KW-0418">Kinase</keyword>
<dbReference type="InterPro" id="IPR003661">
    <property type="entry name" value="HisK_dim/P_dom"/>
</dbReference>
<comment type="catalytic activity">
    <reaction evidence="1">
        <text>ATP + protein L-histidine = ADP + protein N-phospho-L-histidine.</text>
        <dbReference type="EC" id="2.7.13.3"/>
    </reaction>
</comment>
<dbReference type="Gene3D" id="3.40.50.2300">
    <property type="match status" value="1"/>
</dbReference>
<evidence type="ECO:0000259" key="7">
    <source>
        <dbReference type="PROSITE" id="PS50109"/>
    </source>
</evidence>
<dbReference type="InterPro" id="IPR036097">
    <property type="entry name" value="HisK_dim/P_sf"/>
</dbReference>
<protein>
    <recommendedName>
        <fullName evidence="2">histidine kinase</fullName>
        <ecNumber evidence="2">2.7.13.3</ecNumber>
    </recommendedName>
</protein>
<dbReference type="Gene3D" id="3.30.565.10">
    <property type="entry name" value="Histidine kinase-like ATPase, C-terminal domain"/>
    <property type="match status" value="1"/>
</dbReference>
<dbReference type="SUPFAM" id="SSF52172">
    <property type="entry name" value="CheY-like"/>
    <property type="match status" value="1"/>
</dbReference>
<dbReference type="PROSITE" id="PS50110">
    <property type="entry name" value="RESPONSE_REGULATORY"/>
    <property type="match status" value="1"/>
</dbReference>
<dbReference type="GO" id="GO:0000155">
    <property type="term" value="F:phosphorelay sensor kinase activity"/>
    <property type="evidence" value="ECO:0007669"/>
    <property type="project" value="InterPro"/>
</dbReference>
<dbReference type="PANTHER" id="PTHR43047:SF72">
    <property type="entry name" value="OSMOSENSING HISTIDINE PROTEIN KINASE SLN1"/>
    <property type="match status" value="1"/>
</dbReference>
<dbReference type="FunFam" id="3.30.565.10:FF:000010">
    <property type="entry name" value="Sensor histidine kinase RcsC"/>
    <property type="match status" value="1"/>
</dbReference>
<dbReference type="InterPro" id="IPR003594">
    <property type="entry name" value="HATPase_dom"/>
</dbReference>
<evidence type="ECO:0000313" key="10">
    <source>
        <dbReference type="Proteomes" id="UP000039865"/>
    </source>
</evidence>
<dbReference type="Pfam" id="PF00512">
    <property type="entry name" value="HisKA"/>
    <property type="match status" value="1"/>
</dbReference>
<dbReference type="SMART" id="SM00387">
    <property type="entry name" value="HATPase_c"/>
    <property type="match status" value="1"/>
</dbReference>
<dbReference type="InterPro" id="IPR004358">
    <property type="entry name" value="Sig_transdc_His_kin-like_C"/>
</dbReference>
<reference evidence="9 10" key="1">
    <citation type="submission" date="2014-06" db="EMBL/GenBank/DDBJ databases">
        <authorList>
            <person name="Swart Estienne"/>
        </authorList>
    </citation>
    <scope>NUCLEOTIDE SEQUENCE [LARGE SCALE GENOMIC DNA]</scope>
    <source>
        <strain evidence="9 10">130c</strain>
    </source>
</reference>
<gene>
    <name evidence="9" type="primary">Contig19229.g20386</name>
    <name evidence="9" type="ORF">STYLEM_17786</name>
</gene>
<dbReference type="SUPFAM" id="SSF55874">
    <property type="entry name" value="ATPase domain of HSP90 chaperone/DNA topoisomerase II/histidine kinase"/>
    <property type="match status" value="1"/>
</dbReference>
<dbReference type="Pfam" id="PF02518">
    <property type="entry name" value="HATPase_c"/>
    <property type="match status" value="1"/>
</dbReference>
<dbReference type="PROSITE" id="PS50109">
    <property type="entry name" value="HIS_KIN"/>
    <property type="match status" value="1"/>
</dbReference>
<name>A0A078B548_STYLE</name>
<sequence length="576" mass="65837">MIKIFHDGIIIATKDKILYHNEQALSIFGIKEEELQSSRYSNSGARARLNQELGQQQDIEQIPKFLIDQMKETIIDNIECKNMGINIQQMYRFEFKNLWNYLEHKFQGNRFNNLDSEVSNIDGVPFLIALRDMTTWIEFERQENLNKMKTVLFAQAAHEFRNPLNGIISSIDILHDKVNHETGGKYYQIAKNCANLMLFLVNDILDFAQTEQKKLVLNIERFKIKDLIEQCTNILQFSAELKGLKIILSLENSAPMYFTTDQNRLRQILINLLSNAIKYTRKGFIKIIINSTEKQTLQIQVVDTGVGISEEKIKTLFSIFTKIMEDRELNKQGVGLGLSISKKLAQALGGDITVESEKDVGSTFILQIKNQEGQLKPSFSGQSSSSHRRAMRNNNMQSNGHSYSVINNLRINYLMSPLDFHDQIARIDSANFEQFNPLVLIADDQPFNLLSLEGLLEQQGVQVDKAFDGESAYLKVLSDQKRRFNTGRGYKLIILDNEMPLMSGLQVAIKIRQGQRNGIIDKHLKLALSSGESSNEFTRLLFSLNYGQDPFDYNIGKPVKQDIIKKMLLESGLKKS</sequence>
<dbReference type="OMA" id="ACRETIN"/>
<evidence type="ECO:0000256" key="1">
    <source>
        <dbReference type="ARBA" id="ARBA00000085"/>
    </source>
</evidence>
<keyword evidence="3 6" id="KW-0597">Phosphoprotein</keyword>
<keyword evidence="10" id="KW-1185">Reference proteome</keyword>
<evidence type="ECO:0000256" key="5">
    <source>
        <dbReference type="ARBA" id="ARBA00022777"/>
    </source>
</evidence>
<dbReference type="InterPro" id="IPR011006">
    <property type="entry name" value="CheY-like_superfamily"/>
</dbReference>
<keyword evidence="4" id="KW-0808">Transferase</keyword>
<dbReference type="CDD" id="cd00082">
    <property type="entry name" value="HisKA"/>
    <property type="match status" value="1"/>
</dbReference>